<reference evidence="3" key="1">
    <citation type="journal article" date="2023" name="IMA Fungus">
        <title>Comparative genomic study of the Penicillium genus elucidates a diverse pangenome and 15 lateral gene transfer events.</title>
        <authorList>
            <person name="Petersen C."/>
            <person name="Sorensen T."/>
            <person name="Nielsen M.R."/>
            <person name="Sondergaard T.E."/>
            <person name="Sorensen J.L."/>
            <person name="Fitzpatrick D.A."/>
            <person name="Frisvad J.C."/>
            <person name="Nielsen K.L."/>
        </authorList>
    </citation>
    <scope>NUCLEOTIDE SEQUENCE</scope>
    <source>
        <strain evidence="3">IBT 12815</strain>
    </source>
</reference>
<dbReference type="PRINTS" id="PR00301">
    <property type="entry name" value="HEATSHOCK70"/>
</dbReference>
<dbReference type="GO" id="GO:0005524">
    <property type="term" value="F:ATP binding"/>
    <property type="evidence" value="ECO:0007669"/>
    <property type="project" value="UniProtKB-KW"/>
</dbReference>
<dbReference type="CDD" id="cd10170">
    <property type="entry name" value="ASKHA_NBD_HSP70"/>
    <property type="match status" value="1"/>
</dbReference>
<dbReference type="InterPro" id="IPR013126">
    <property type="entry name" value="Hsp_70_fam"/>
</dbReference>
<dbReference type="Gene3D" id="3.30.420.40">
    <property type="match status" value="2"/>
</dbReference>
<accession>A0AAD6ED77</accession>
<gene>
    <name evidence="3" type="ORF">N7537_000110</name>
</gene>
<keyword evidence="4" id="KW-1185">Reference proteome</keyword>
<name>A0AAD6ED77_9EURO</name>
<evidence type="ECO:0000313" key="3">
    <source>
        <dbReference type="EMBL" id="KAJ5614996.1"/>
    </source>
</evidence>
<keyword evidence="2" id="KW-0067">ATP-binding</keyword>
<organism evidence="3 4">
    <name type="scientific">Penicillium hordei</name>
    <dbReference type="NCBI Taxonomy" id="40994"/>
    <lineage>
        <taxon>Eukaryota</taxon>
        <taxon>Fungi</taxon>
        <taxon>Dikarya</taxon>
        <taxon>Ascomycota</taxon>
        <taxon>Pezizomycotina</taxon>
        <taxon>Eurotiomycetes</taxon>
        <taxon>Eurotiomycetidae</taxon>
        <taxon>Eurotiales</taxon>
        <taxon>Aspergillaceae</taxon>
        <taxon>Penicillium</taxon>
    </lineage>
</organism>
<dbReference type="GeneID" id="81581410"/>
<keyword evidence="1" id="KW-0547">Nucleotide-binding</keyword>
<dbReference type="SUPFAM" id="SSF53067">
    <property type="entry name" value="Actin-like ATPase domain"/>
    <property type="match status" value="2"/>
</dbReference>
<dbReference type="PANTHER" id="PTHR14187:SF81">
    <property type="entry name" value="HSP70 FAMILY PROTEIN (AFU_ORTHOLOGUE AFUA_4G14040)"/>
    <property type="match status" value="1"/>
</dbReference>
<evidence type="ECO:0000313" key="4">
    <source>
        <dbReference type="Proteomes" id="UP001213799"/>
    </source>
</evidence>
<protein>
    <recommendedName>
        <fullName evidence="5">Actin-like ATPase domain-containing protein</fullName>
    </recommendedName>
</protein>
<sequence length="562" mass="62040">MTCDRDIIVGIDFGTTASGIALFIPPYGRAGNVFNDVETFQSWEGSFTRNDLVKAPSVLTYSRESSSLPIPPWGGPILAQHMESISWFKLLLDGELDTKNLIHEAQGWANSRGILHIPEGMTALQVIADFLTCLHRVLWQRLGVLVNASGGKLDTTTIQFWFTVPASWSDTTRALMREAISNASFGTRHGDQVHLLTEPQAAMTFALAAVSSFTTGDGVIICDCGGGTVDLASYYISHDNPLIFDELAHSNGELCGSTLIDREFYRLMCERFGDAFESLPSGHINLSSAFMGSFERIKCRFGQSNETIHHLRLEMSPQNPLDARCDDLRMLFHPALAGIVQAIQRQIEEANGSAREIVVNKIVLVGGFSLSPYVYENIRKIFGSDFVIHRPDDGIMAVAQGAVLWGSGACRPRTRVVRCHYGFQGPILTDQSLKNEAALFAAGERYNANYVHEQSGVLLHRQGETAIKTIIICCSERDPPPTSVNDTGTASIGRLICDISRVHLPNCLHFEVDCQLHYFVEYQIRVQLGECGGLLRFEVTCQGKALGKGEVRVDYFRKAVKN</sequence>
<reference evidence="3" key="2">
    <citation type="submission" date="2023-01" db="EMBL/GenBank/DDBJ databases">
        <authorList>
            <person name="Petersen C."/>
        </authorList>
    </citation>
    <scope>NUCLEOTIDE SEQUENCE</scope>
    <source>
        <strain evidence="3">IBT 12815</strain>
    </source>
</reference>
<evidence type="ECO:0008006" key="5">
    <source>
        <dbReference type="Google" id="ProtNLM"/>
    </source>
</evidence>
<dbReference type="PANTHER" id="PTHR14187">
    <property type="entry name" value="ALPHA KINASE/ELONGATION FACTOR 2 KINASE"/>
    <property type="match status" value="1"/>
</dbReference>
<evidence type="ECO:0000256" key="2">
    <source>
        <dbReference type="ARBA" id="ARBA00022840"/>
    </source>
</evidence>
<dbReference type="InterPro" id="IPR043129">
    <property type="entry name" value="ATPase_NBD"/>
</dbReference>
<evidence type="ECO:0000256" key="1">
    <source>
        <dbReference type="ARBA" id="ARBA00022741"/>
    </source>
</evidence>
<dbReference type="Gene3D" id="3.90.640.10">
    <property type="entry name" value="Actin, Chain A, domain 4"/>
    <property type="match status" value="1"/>
</dbReference>
<dbReference type="Pfam" id="PF00012">
    <property type="entry name" value="HSP70"/>
    <property type="match status" value="1"/>
</dbReference>
<dbReference type="EMBL" id="JAQJAE010000001">
    <property type="protein sequence ID" value="KAJ5614996.1"/>
    <property type="molecule type" value="Genomic_DNA"/>
</dbReference>
<dbReference type="AlphaFoldDB" id="A0AAD6ED77"/>
<dbReference type="RefSeq" id="XP_056756163.1">
    <property type="nucleotide sequence ID" value="XM_056891168.1"/>
</dbReference>
<dbReference type="Proteomes" id="UP001213799">
    <property type="component" value="Unassembled WGS sequence"/>
</dbReference>
<dbReference type="GO" id="GO:0140662">
    <property type="term" value="F:ATP-dependent protein folding chaperone"/>
    <property type="evidence" value="ECO:0007669"/>
    <property type="project" value="InterPro"/>
</dbReference>
<proteinExistence type="predicted"/>
<comment type="caution">
    <text evidence="3">The sequence shown here is derived from an EMBL/GenBank/DDBJ whole genome shotgun (WGS) entry which is preliminary data.</text>
</comment>